<gene>
    <name evidence="6" type="ORF">B0T14DRAFT_104137</name>
</gene>
<feature type="compositionally biased region" description="Polar residues" evidence="2">
    <location>
        <begin position="1375"/>
        <end position="1408"/>
    </location>
</feature>
<feature type="region of interest" description="Disordered" evidence="2">
    <location>
        <begin position="1345"/>
        <end position="1551"/>
    </location>
</feature>
<feature type="region of interest" description="Disordered" evidence="2">
    <location>
        <begin position="146"/>
        <end position="567"/>
    </location>
</feature>
<feature type="region of interest" description="Disordered" evidence="2">
    <location>
        <begin position="617"/>
        <end position="897"/>
    </location>
</feature>
<feature type="region of interest" description="Disordered" evidence="2">
    <location>
        <begin position="1636"/>
        <end position="1655"/>
    </location>
</feature>
<evidence type="ECO:0000259" key="4">
    <source>
        <dbReference type="Pfam" id="PF24344"/>
    </source>
</evidence>
<proteinExistence type="predicted"/>
<feature type="compositionally biased region" description="Basic and acidic residues" evidence="2">
    <location>
        <begin position="150"/>
        <end position="164"/>
    </location>
</feature>
<feature type="compositionally biased region" description="Basic and acidic residues" evidence="2">
    <location>
        <begin position="648"/>
        <end position="664"/>
    </location>
</feature>
<feature type="compositionally biased region" description="Basic and acidic residues" evidence="2">
    <location>
        <begin position="260"/>
        <end position="273"/>
    </location>
</feature>
<feature type="region of interest" description="Disordered" evidence="2">
    <location>
        <begin position="1741"/>
        <end position="1770"/>
    </location>
</feature>
<evidence type="ECO:0000259" key="3">
    <source>
        <dbReference type="Pfam" id="PF24340"/>
    </source>
</evidence>
<feature type="compositionally biased region" description="Low complexity" evidence="2">
    <location>
        <begin position="1830"/>
        <end position="1863"/>
    </location>
</feature>
<evidence type="ECO:0000313" key="6">
    <source>
        <dbReference type="EMBL" id="KAK0626438.1"/>
    </source>
</evidence>
<evidence type="ECO:0000256" key="2">
    <source>
        <dbReference type="SAM" id="MobiDB-lite"/>
    </source>
</evidence>
<feature type="compositionally biased region" description="Polar residues" evidence="2">
    <location>
        <begin position="501"/>
        <end position="512"/>
    </location>
</feature>
<feature type="region of interest" description="Disordered" evidence="2">
    <location>
        <begin position="1805"/>
        <end position="1868"/>
    </location>
</feature>
<keyword evidence="7" id="KW-1185">Reference proteome</keyword>
<feature type="region of interest" description="Disordered" evidence="2">
    <location>
        <begin position="967"/>
        <end position="990"/>
    </location>
</feature>
<feature type="domain" description="DBL homology" evidence="3">
    <location>
        <begin position="992"/>
        <end position="1188"/>
    </location>
</feature>
<comment type="caution">
    <text evidence="6">The sequence shown here is derived from an EMBL/GenBank/DDBJ whole genome shotgun (WGS) entry which is preliminary data.</text>
</comment>
<evidence type="ECO:0000256" key="1">
    <source>
        <dbReference type="SAM" id="Coils"/>
    </source>
</evidence>
<dbReference type="Pfam" id="PF24340">
    <property type="entry name" value="DH_2"/>
    <property type="match status" value="1"/>
</dbReference>
<feature type="compositionally biased region" description="Basic and acidic residues" evidence="2">
    <location>
        <begin position="1442"/>
        <end position="1456"/>
    </location>
</feature>
<feature type="compositionally biased region" description="Basic and acidic residues" evidence="2">
    <location>
        <begin position="671"/>
        <end position="681"/>
    </location>
</feature>
<feature type="compositionally biased region" description="Basic and acidic residues" evidence="2">
    <location>
        <begin position="688"/>
        <end position="698"/>
    </location>
</feature>
<feature type="compositionally biased region" description="Basic and acidic residues" evidence="2">
    <location>
        <begin position="805"/>
        <end position="820"/>
    </location>
</feature>
<evidence type="ECO:0000259" key="5">
    <source>
        <dbReference type="Pfam" id="PF24345"/>
    </source>
</evidence>
<feature type="compositionally biased region" description="Acidic residues" evidence="2">
    <location>
        <begin position="1536"/>
        <end position="1546"/>
    </location>
</feature>
<protein>
    <submittedName>
        <fullName evidence="6">Uncharacterized protein</fullName>
    </submittedName>
</protein>
<feature type="compositionally biased region" description="Low complexity" evidence="2">
    <location>
        <begin position="461"/>
        <end position="480"/>
    </location>
</feature>
<dbReference type="Pfam" id="PF24344">
    <property type="entry name" value="PH_23"/>
    <property type="match status" value="1"/>
</dbReference>
<feature type="compositionally biased region" description="Acidic residues" evidence="2">
    <location>
        <begin position="185"/>
        <end position="201"/>
    </location>
</feature>
<feature type="compositionally biased region" description="Basic and acidic residues" evidence="2">
    <location>
        <begin position="374"/>
        <end position="384"/>
    </location>
</feature>
<dbReference type="Proteomes" id="UP001175000">
    <property type="component" value="Unassembled WGS sequence"/>
</dbReference>
<feature type="compositionally biased region" description="Basic and acidic residues" evidence="2">
    <location>
        <begin position="323"/>
        <end position="351"/>
    </location>
</feature>
<feature type="coiled-coil region" evidence="1">
    <location>
        <begin position="1163"/>
        <end position="1190"/>
    </location>
</feature>
<feature type="compositionally biased region" description="Basic residues" evidence="2">
    <location>
        <begin position="970"/>
        <end position="990"/>
    </location>
</feature>
<organism evidence="6 7">
    <name type="scientific">Immersiella caudata</name>
    <dbReference type="NCBI Taxonomy" id="314043"/>
    <lineage>
        <taxon>Eukaryota</taxon>
        <taxon>Fungi</taxon>
        <taxon>Dikarya</taxon>
        <taxon>Ascomycota</taxon>
        <taxon>Pezizomycotina</taxon>
        <taxon>Sordariomycetes</taxon>
        <taxon>Sordariomycetidae</taxon>
        <taxon>Sordariales</taxon>
        <taxon>Lasiosphaeriaceae</taxon>
        <taxon>Immersiella</taxon>
    </lineage>
</organism>
<feature type="compositionally biased region" description="Low complexity" evidence="2">
    <location>
        <begin position="67"/>
        <end position="78"/>
    </location>
</feature>
<feature type="compositionally biased region" description="Low complexity" evidence="2">
    <location>
        <begin position="1516"/>
        <end position="1535"/>
    </location>
</feature>
<feature type="compositionally biased region" description="Low complexity" evidence="2">
    <location>
        <begin position="35"/>
        <end position="48"/>
    </location>
</feature>
<feature type="compositionally biased region" description="Polar residues" evidence="2">
    <location>
        <begin position="873"/>
        <end position="882"/>
    </location>
</feature>
<reference evidence="6" key="1">
    <citation type="submission" date="2023-06" db="EMBL/GenBank/DDBJ databases">
        <title>Genome-scale phylogeny and comparative genomics of the fungal order Sordariales.</title>
        <authorList>
            <consortium name="Lawrence Berkeley National Laboratory"/>
            <person name="Hensen N."/>
            <person name="Bonometti L."/>
            <person name="Westerberg I."/>
            <person name="Brannstrom I.O."/>
            <person name="Guillou S."/>
            <person name="Cros-Aarteil S."/>
            <person name="Calhoun S."/>
            <person name="Haridas S."/>
            <person name="Kuo A."/>
            <person name="Mondo S."/>
            <person name="Pangilinan J."/>
            <person name="Riley R."/>
            <person name="Labutti K."/>
            <person name="Andreopoulos B."/>
            <person name="Lipzen A."/>
            <person name="Chen C."/>
            <person name="Yanf M."/>
            <person name="Daum C."/>
            <person name="Ng V."/>
            <person name="Clum A."/>
            <person name="Steindorff A."/>
            <person name="Ohm R."/>
            <person name="Martin F."/>
            <person name="Silar P."/>
            <person name="Natvig D."/>
            <person name="Lalanne C."/>
            <person name="Gautier V."/>
            <person name="Ament-Velasquez S.L."/>
            <person name="Kruys A."/>
            <person name="Hutchinson M.I."/>
            <person name="Powell A.J."/>
            <person name="Barry K."/>
            <person name="Miller A.N."/>
            <person name="Grigoriev I.V."/>
            <person name="Debuchy R."/>
            <person name="Gladieux P."/>
            <person name="Thoren M.H."/>
            <person name="Johannesson H."/>
        </authorList>
    </citation>
    <scope>NUCLEOTIDE SEQUENCE</scope>
    <source>
        <strain evidence="6">CBS 606.72</strain>
    </source>
</reference>
<dbReference type="InterPro" id="IPR056416">
    <property type="entry name" value="DH_2_fung"/>
</dbReference>
<sequence>MSPEPEEPPAPGTPKRTAKNGIDAPTTPANRRASAQAGATPKSAPAAAGRKKPEPSLLADFLLGRPSAARTRQRSASTQRRKSVALDAAGVREELRQEMKAAAVRRLQQPNGVHARVKQWQKTNMAAMKAEGGGIPHAEDVASEPTEIGAHIDDKTVTEEDRVRIKFRKKPRRPKAKVESGEPKDEGDEVDEEDDQVDEPDVVAAEPVQVTQPKERPKKRIVSDSNWMKRNKGKEKAKSEGSPTPIPKDFLQRTAQNPKVQDKIKDWAKRVELPDPVPMESPKPRRVNREEPRLKQYHTKSGETVTVEEDGSSVADQSQKAKPRSDPLADDGIRVKPVKPRSDPLEDDGIRVKPVKLKKYKPDPGDGIRIIPMRKKELPGDDGIRVTPTVSSSSLPDDGIRVTPTVSSAPLPDDGIRVTPTTSSTSLPDDGIRVRPIKADPPDDGIRIRPGRRKSVDESTVRGSSSSSRSTSVDRSTRVSGARRDRSPADVIEVFQESETEINTPTRRQASGRQKPRQSRGSSPRIRGNKAVKPPPSEVETSVFTERDGGSDNESEIPPTIAGGKSLADIPVGYSAFSVLDLPSTRNSAKKPKAQRNPSFKAVPNVLKKVMTGAKEMIQEKVEPPKPVNQPPSIEKWLNNTVDPFVEPIDRKQPVEEKRLEHPKRSVSQPRQKEVFEETRKRSVSQPRQKEVVDEPKRRSVSQTRQEITGEPRKRSVSNTRPKEAKETAPEPQNRSASQARRSEPLKLATAFPAVDNKENTDSKQDDSDTTPKKATAAPTPSPGLKRRRATRSASSPVKPNGKKPFREALKEAFRGESGGHKLPPMVYPSCETDYESALGPEDEESEFTEVRDNRRHSSGSSRRSHSPDPLSTVDSTLSSDYTDPYPSRRRPPTKGNHALSTILSEEASTVISDTISDISHTTITQETAFTKSTDISRRKSSKSSLKRRLTKHSDLVSVLSLPGEAHLHAPNRSRSIKSSHSLHRKPSKASKNRIDDLLDEFSDDEYFYNKELKTLVDGVVPVLLKDVIRSDSSKTAGGFARKRDDATVKAVINMGVTLERLRNLHRSVPLSDIRHLLTWLETVAVVYDDYLDVWRLGFQDLIVNLAPAGRFDDEDSLVGALPRNEDGDVLGEHGERVDVAYLLKRPLVRIKWITKFLKAAVMAMETREADDLLARYESLQENARKRHKEEVARMTDEDANNTDTTRARDLRNLAPLDGVMIDQSRQVAAKDSFEMDLDHSSGQRLECQVELIHRDKPDYPADKGDILVREVGNGSQSWLLFPPIPRERVSARRGESNHALIVMVRGAHNRQEWSELIKLITDSEDQILDWLDILGSYPLPPLTKPLPIDNPPSTPTRSDAVDIPVGERRFGGSDSASSTPEKAKTTTPSRYRTVQSPDAPRTPSSPTGGFPVLSPERTPTRETYAKPSSPGRRLPTAPDGHTARTWDNAHRDPVKSARAAPNSTPFREDGAPPPPIHRTLTVKSPSQQLPAPVDTGLARVKRRGSSPLKHEYHPSDVSSDSSSATSDSSESSESSSDELGEDEVPDTIPGYSIRKLEPASAESVVSESSITPSASASQVGARSQTRADGERPSQKFVASVSYWSTRKGQWKDIETGQLSIVVYPGSLEVHRLSPRNSQTFQPQSGGTSEVDNRDKGAGGIVPLVGLILTPVVMIRRSTALDLEIRSPESPESKLKTGSAMFRLRAPSQAEAKDLYEAVHRSRLNNARYIQLSEEARVRSFGTQQNGAVEGSADGDSSSRRRSFFGRKNSYRASTRAPSLSLHSGSTSISATSFLRRLTGGGNTSFNIDESSVDKHSRPGSLAGPGGGSLESSSGSSTGALSTPPRSVSISLSGSGASQSRWSNGLAKPFSPDSPLEIRCHLNVQNNRWADKGDCILHISQPPPGVRQELRLYHGMEKRVIVTHMTKKTGDKATILLDAVLGSKCFSMLGARGIMCSVWENLRDEEGNVGMAPAQGALAGRVTKWCFQCKSAQQARMIMGLVTSEVPGLMGN</sequence>
<dbReference type="EMBL" id="JAULSU010000002">
    <property type="protein sequence ID" value="KAK0626438.1"/>
    <property type="molecule type" value="Genomic_DNA"/>
</dbReference>
<feature type="compositionally biased region" description="Low complexity" evidence="2">
    <location>
        <begin position="1564"/>
        <end position="1578"/>
    </location>
</feature>
<dbReference type="Pfam" id="PF24345">
    <property type="entry name" value="PH_24"/>
    <property type="match status" value="1"/>
</dbReference>
<feature type="compositionally biased region" description="Polar residues" evidence="2">
    <location>
        <begin position="1636"/>
        <end position="1650"/>
    </location>
</feature>
<feature type="compositionally biased region" description="Basic and acidic residues" evidence="2">
    <location>
        <begin position="756"/>
        <end position="772"/>
    </location>
</feature>
<feature type="domain" description="PH" evidence="4">
    <location>
        <begin position="1201"/>
        <end position="1342"/>
    </location>
</feature>
<feature type="compositionally biased region" description="Basic residues" evidence="2">
    <location>
        <begin position="165"/>
        <end position="175"/>
    </location>
</feature>
<evidence type="ECO:0000313" key="7">
    <source>
        <dbReference type="Proteomes" id="UP001175000"/>
    </source>
</evidence>
<feature type="region of interest" description="Disordered" evidence="2">
    <location>
        <begin position="1"/>
        <end position="92"/>
    </location>
</feature>
<feature type="compositionally biased region" description="Pro residues" evidence="2">
    <location>
        <begin position="1345"/>
        <end position="1355"/>
    </location>
</feature>
<dbReference type="InterPro" id="IPR056223">
    <property type="entry name" value="PH_24"/>
</dbReference>
<name>A0AA40C6X4_9PEZI</name>
<accession>A0AA40C6X4</accession>
<feature type="compositionally biased region" description="Polar residues" evidence="2">
    <location>
        <begin position="731"/>
        <end position="740"/>
    </location>
</feature>
<feature type="domain" description="PH" evidence="5">
    <location>
        <begin position="1590"/>
        <end position="1737"/>
    </location>
</feature>
<feature type="compositionally biased region" description="Basic and acidic residues" evidence="2">
    <location>
        <begin position="430"/>
        <end position="447"/>
    </location>
</feature>
<dbReference type="InterPro" id="IPR056222">
    <property type="entry name" value="PH_23"/>
</dbReference>
<feature type="region of interest" description="Disordered" evidence="2">
    <location>
        <begin position="1564"/>
        <end position="1596"/>
    </location>
</feature>
<keyword evidence="1" id="KW-0175">Coiled coil</keyword>